<dbReference type="AlphaFoldDB" id="A0A9X2EIQ4"/>
<accession>A0A9X2EIQ4</accession>
<feature type="transmembrane region" description="Helical" evidence="6">
    <location>
        <begin position="70"/>
        <end position="89"/>
    </location>
</feature>
<dbReference type="PROSITE" id="PS50850">
    <property type="entry name" value="MFS"/>
    <property type="match status" value="1"/>
</dbReference>
<dbReference type="InterPro" id="IPR020846">
    <property type="entry name" value="MFS_dom"/>
</dbReference>
<keyword evidence="2 6" id="KW-0812">Transmembrane</keyword>
<dbReference type="Gene3D" id="1.20.1250.20">
    <property type="entry name" value="MFS general substrate transporter like domains"/>
    <property type="match status" value="1"/>
</dbReference>
<dbReference type="SUPFAM" id="SSF103473">
    <property type="entry name" value="MFS general substrate transporter"/>
    <property type="match status" value="1"/>
</dbReference>
<comment type="caution">
    <text evidence="8">The sequence shown here is derived from an EMBL/GenBank/DDBJ whole genome shotgun (WGS) entry which is preliminary data.</text>
</comment>
<feature type="transmembrane region" description="Helical" evidence="6">
    <location>
        <begin position="101"/>
        <end position="120"/>
    </location>
</feature>
<keyword evidence="3 6" id="KW-1133">Transmembrane helix</keyword>
<protein>
    <submittedName>
        <fullName evidence="8">MFS transporter</fullName>
    </submittedName>
</protein>
<dbReference type="EMBL" id="JAMRXG010000028">
    <property type="protein sequence ID" value="MCM6778846.1"/>
    <property type="molecule type" value="Genomic_DNA"/>
</dbReference>
<feature type="transmembrane region" description="Helical" evidence="6">
    <location>
        <begin position="224"/>
        <end position="244"/>
    </location>
</feature>
<feature type="transmembrane region" description="Helical" evidence="6">
    <location>
        <begin position="250"/>
        <end position="272"/>
    </location>
</feature>
<dbReference type="RefSeq" id="WP_251918523.1">
    <property type="nucleotide sequence ID" value="NZ_JAMRXG010000028.1"/>
</dbReference>
<organism evidence="8 9">
    <name type="scientific">Nocardia pulmonis</name>
    <dbReference type="NCBI Taxonomy" id="2951408"/>
    <lineage>
        <taxon>Bacteria</taxon>
        <taxon>Bacillati</taxon>
        <taxon>Actinomycetota</taxon>
        <taxon>Actinomycetes</taxon>
        <taxon>Mycobacteriales</taxon>
        <taxon>Nocardiaceae</taxon>
        <taxon>Nocardia</taxon>
    </lineage>
</organism>
<feature type="transmembrane region" description="Helical" evidence="6">
    <location>
        <begin position="126"/>
        <end position="147"/>
    </location>
</feature>
<evidence type="ECO:0000259" key="7">
    <source>
        <dbReference type="PROSITE" id="PS50850"/>
    </source>
</evidence>
<dbReference type="Proteomes" id="UP001139157">
    <property type="component" value="Unassembled WGS sequence"/>
</dbReference>
<evidence type="ECO:0000256" key="6">
    <source>
        <dbReference type="SAM" id="Phobius"/>
    </source>
</evidence>
<feature type="transmembrane region" description="Helical" evidence="6">
    <location>
        <begin position="159"/>
        <end position="181"/>
    </location>
</feature>
<dbReference type="PANTHER" id="PTHR42718:SF39">
    <property type="entry name" value="ACTINORHODIN TRANSPORTER-RELATED"/>
    <property type="match status" value="1"/>
</dbReference>
<feature type="domain" description="Major facilitator superfamily (MFS) profile" evidence="7">
    <location>
        <begin position="35"/>
        <end position="488"/>
    </location>
</feature>
<evidence type="ECO:0000313" key="9">
    <source>
        <dbReference type="Proteomes" id="UP001139157"/>
    </source>
</evidence>
<feature type="transmembrane region" description="Helical" evidence="6">
    <location>
        <begin position="293"/>
        <end position="317"/>
    </location>
</feature>
<evidence type="ECO:0000256" key="3">
    <source>
        <dbReference type="ARBA" id="ARBA00022989"/>
    </source>
</evidence>
<dbReference type="GO" id="GO:0005886">
    <property type="term" value="C:plasma membrane"/>
    <property type="evidence" value="ECO:0007669"/>
    <property type="project" value="UniProtKB-SubCell"/>
</dbReference>
<dbReference type="InterPro" id="IPR011701">
    <property type="entry name" value="MFS"/>
</dbReference>
<dbReference type="PRINTS" id="PR01036">
    <property type="entry name" value="TCRTETB"/>
</dbReference>
<proteinExistence type="predicted"/>
<name>A0A9X2EIQ4_9NOCA</name>
<evidence type="ECO:0000256" key="5">
    <source>
        <dbReference type="SAM" id="MobiDB-lite"/>
    </source>
</evidence>
<dbReference type="GO" id="GO:0022857">
    <property type="term" value="F:transmembrane transporter activity"/>
    <property type="evidence" value="ECO:0007669"/>
    <property type="project" value="InterPro"/>
</dbReference>
<gene>
    <name evidence="8" type="ORF">NDR86_35750</name>
</gene>
<dbReference type="Gene3D" id="1.20.1720.10">
    <property type="entry name" value="Multidrug resistance protein D"/>
    <property type="match status" value="1"/>
</dbReference>
<sequence length="497" mass="51343">MNSSALDNEPEHTPEPSTHTPSGRSSTMTTAAKIALAVVLTGELMNILDDSVVLTAMPTLQQSLGAGPAVAQWLTAGYALTFALGLITGGRLGDLYGRRRIFLLGTAGFTLASLLCGLAADPGMLIAARVLQGGAAAVMIPQVLATLHVAFDGENRSRAFGLYGAVLATANVAGPVLGGLLTEADLFGLSWRPIFLINVPVGLAVLVLGRKFIPESTAAKADRLDVAGMLLSAIAVVLIVFPLTEGDTHGWPLWCVAMLAAGPLVLGVFVAHQQRRKNDSPLVALSLFKAGQFRGGLAVQLTMALLCGLFFMTWSLYLQHGLGMSPVMAALAFVLLALGEVAGAMTATKTAGRFARRLPQVGALIALAAVMAYGIQISGQAELTLLAMTVPVVLLGFGFGMIGGPIADLTLAKVPHESAGSASGLFNTALQLGYGLGVALTGPLFFAATGGAPTSTLNRDAFTGVLWWVGGALVVMWALMFCLPPRTKGQAEEAVGQ</sequence>
<feature type="transmembrane region" description="Helical" evidence="6">
    <location>
        <begin position="383"/>
        <end position="403"/>
    </location>
</feature>
<keyword evidence="9" id="KW-1185">Reference proteome</keyword>
<feature type="transmembrane region" description="Helical" evidence="6">
    <location>
        <begin position="193"/>
        <end position="212"/>
    </location>
</feature>
<comment type="subcellular location">
    <subcellularLocation>
        <location evidence="1">Cell membrane</location>
        <topology evidence="1">Multi-pass membrane protein</topology>
    </subcellularLocation>
</comment>
<feature type="transmembrane region" description="Helical" evidence="6">
    <location>
        <begin position="424"/>
        <end position="445"/>
    </location>
</feature>
<evidence type="ECO:0000256" key="2">
    <source>
        <dbReference type="ARBA" id="ARBA00022692"/>
    </source>
</evidence>
<reference evidence="8" key="1">
    <citation type="submission" date="2022-06" db="EMBL/GenBank/DDBJ databases">
        <title>Novel species in genus nocardia.</title>
        <authorList>
            <person name="Li F."/>
        </authorList>
    </citation>
    <scope>NUCLEOTIDE SEQUENCE</scope>
    <source>
        <strain evidence="8">CDC141</strain>
    </source>
</reference>
<dbReference type="CDD" id="cd17321">
    <property type="entry name" value="MFS_MMR_MDR_like"/>
    <property type="match status" value="1"/>
</dbReference>
<dbReference type="Pfam" id="PF07690">
    <property type="entry name" value="MFS_1"/>
    <property type="match status" value="1"/>
</dbReference>
<feature type="transmembrane region" description="Helical" evidence="6">
    <location>
        <begin position="323"/>
        <end position="346"/>
    </location>
</feature>
<keyword evidence="4 6" id="KW-0472">Membrane</keyword>
<feature type="transmembrane region" description="Helical" evidence="6">
    <location>
        <begin position="358"/>
        <end position="377"/>
    </location>
</feature>
<evidence type="ECO:0000313" key="8">
    <source>
        <dbReference type="EMBL" id="MCM6778846.1"/>
    </source>
</evidence>
<evidence type="ECO:0000256" key="1">
    <source>
        <dbReference type="ARBA" id="ARBA00004651"/>
    </source>
</evidence>
<evidence type="ECO:0000256" key="4">
    <source>
        <dbReference type="ARBA" id="ARBA00023136"/>
    </source>
</evidence>
<feature type="transmembrane region" description="Helical" evidence="6">
    <location>
        <begin position="465"/>
        <end position="483"/>
    </location>
</feature>
<dbReference type="PANTHER" id="PTHR42718">
    <property type="entry name" value="MAJOR FACILITATOR SUPERFAMILY MULTIDRUG TRANSPORTER MFSC"/>
    <property type="match status" value="1"/>
</dbReference>
<dbReference type="InterPro" id="IPR036259">
    <property type="entry name" value="MFS_trans_sf"/>
</dbReference>
<feature type="region of interest" description="Disordered" evidence="5">
    <location>
        <begin position="1"/>
        <end position="26"/>
    </location>
</feature>